<dbReference type="PATRIC" id="fig|1872076.5.peg.5274"/>
<dbReference type="Proteomes" id="UP000094056">
    <property type="component" value="Unassembled WGS sequence"/>
</dbReference>
<dbReference type="GO" id="GO:0032259">
    <property type="term" value="P:methylation"/>
    <property type="evidence" value="ECO:0007669"/>
    <property type="project" value="UniProtKB-KW"/>
</dbReference>
<dbReference type="GO" id="GO:0009007">
    <property type="term" value="F:site-specific DNA-methyltransferase (adenine-specific) activity"/>
    <property type="evidence" value="ECO:0007669"/>
    <property type="project" value="UniProtKB-EC"/>
</dbReference>
<name>A0A1E3X4B0_9BACT</name>
<proteinExistence type="inferred from homology"/>
<comment type="catalytic activity">
    <reaction evidence="7">
        <text>a 2'-deoxyadenosine in DNA + S-adenosyl-L-methionine = an N(6)-methyl-2'-deoxyadenosine in DNA + S-adenosyl-L-homocysteine + H(+)</text>
        <dbReference type="Rhea" id="RHEA:15197"/>
        <dbReference type="Rhea" id="RHEA-COMP:12418"/>
        <dbReference type="Rhea" id="RHEA-COMP:12419"/>
        <dbReference type="ChEBI" id="CHEBI:15378"/>
        <dbReference type="ChEBI" id="CHEBI:57856"/>
        <dbReference type="ChEBI" id="CHEBI:59789"/>
        <dbReference type="ChEBI" id="CHEBI:90615"/>
        <dbReference type="ChEBI" id="CHEBI:90616"/>
        <dbReference type="EC" id="2.1.1.72"/>
    </reaction>
</comment>
<evidence type="ECO:0000256" key="6">
    <source>
        <dbReference type="ARBA" id="ARBA00022747"/>
    </source>
</evidence>
<comment type="caution">
    <text evidence="10">The sequence shown here is derived from an EMBL/GenBank/DDBJ whole genome shotgun (WGS) entry which is preliminary data.</text>
</comment>
<dbReference type="EC" id="2.1.1.72" evidence="2"/>
<dbReference type="Pfam" id="PF12161">
    <property type="entry name" value="HsdM_N"/>
    <property type="match status" value="1"/>
</dbReference>
<keyword evidence="3 10" id="KW-0489">Methyltransferase</keyword>
<dbReference type="SUPFAM" id="SSF53335">
    <property type="entry name" value="S-adenosyl-L-methionine-dependent methyltransferases"/>
    <property type="match status" value="1"/>
</dbReference>
<dbReference type="InterPro" id="IPR003356">
    <property type="entry name" value="DNA_methylase_A-5"/>
</dbReference>
<dbReference type="PANTHER" id="PTHR42933:SF3">
    <property type="entry name" value="TYPE I RESTRICTION ENZYME MJAVIII METHYLASE SUBUNIT"/>
    <property type="match status" value="1"/>
</dbReference>
<dbReference type="GO" id="GO:0009307">
    <property type="term" value="P:DNA restriction-modification system"/>
    <property type="evidence" value="ECO:0007669"/>
    <property type="project" value="UniProtKB-KW"/>
</dbReference>
<evidence type="ECO:0000256" key="2">
    <source>
        <dbReference type="ARBA" id="ARBA00011900"/>
    </source>
</evidence>
<evidence type="ECO:0000256" key="7">
    <source>
        <dbReference type="ARBA" id="ARBA00047942"/>
    </source>
</evidence>
<dbReference type="GO" id="GO:0003677">
    <property type="term" value="F:DNA binding"/>
    <property type="evidence" value="ECO:0007669"/>
    <property type="project" value="InterPro"/>
</dbReference>
<dbReference type="InterPro" id="IPR051537">
    <property type="entry name" value="DNA_Adenine_Mtase"/>
</dbReference>
<evidence type="ECO:0000313" key="10">
    <source>
        <dbReference type="EMBL" id="ODS30496.1"/>
    </source>
</evidence>
<organism evidence="10 11">
    <name type="scientific">Candidatus Scalindua rubra</name>
    <dbReference type="NCBI Taxonomy" id="1872076"/>
    <lineage>
        <taxon>Bacteria</taxon>
        <taxon>Pseudomonadati</taxon>
        <taxon>Planctomycetota</taxon>
        <taxon>Candidatus Brocadiia</taxon>
        <taxon>Candidatus Brocadiales</taxon>
        <taxon>Candidatus Scalinduaceae</taxon>
        <taxon>Candidatus Scalindua</taxon>
    </lineage>
</organism>
<dbReference type="GO" id="GO:0008170">
    <property type="term" value="F:N-methyltransferase activity"/>
    <property type="evidence" value="ECO:0007669"/>
    <property type="project" value="InterPro"/>
</dbReference>
<evidence type="ECO:0000256" key="4">
    <source>
        <dbReference type="ARBA" id="ARBA00022679"/>
    </source>
</evidence>
<dbReference type="InterPro" id="IPR029063">
    <property type="entry name" value="SAM-dependent_MTases_sf"/>
</dbReference>
<gene>
    <name evidence="10" type="ORF">SCARUB_04400</name>
</gene>
<dbReference type="PANTHER" id="PTHR42933">
    <property type="entry name" value="SLR6095 PROTEIN"/>
    <property type="match status" value="1"/>
</dbReference>
<keyword evidence="5" id="KW-0949">S-adenosyl-L-methionine</keyword>
<dbReference type="PRINTS" id="PR00507">
    <property type="entry name" value="N12N6MTFRASE"/>
</dbReference>
<keyword evidence="4" id="KW-0808">Transferase</keyword>
<sequence>MSKVHSDHINFIWTIANLLRGPYGPPQYRKVMLPLTVLRRLDCVLKPTKEKVIEKCKSLKKKKIKNIDPILKKVAGQEFYNTSPLTFEKMVGAHENIAQDLKNYIKSFSENARNIIERFGFEEHIDKLDETNRLYKIMLEFSNIDLSPERVTNIDMGYIFEELVRKFNEQANEEAGDHFTPREVIRLMTHILYTPDDEVFNNSGLVVKVYDPACGTGGMLSVSDDYIREHSERINLELFGQEYNDESWAICCSDMLIKGKNPEQVLNQYYVVILHNMGVYKHIIKIIC</sequence>
<dbReference type="EMBL" id="MAYW01000216">
    <property type="protein sequence ID" value="ODS30496.1"/>
    <property type="molecule type" value="Genomic_DNA"/>
</dbReference>
<evidence type="ECO:0000313" key="11">
    <source>
        <dbReference type="Proteomes" id="UP000094056"/>
    </source>
</evidence>
<evidence type="ECO:0000256" key="3">
    <source>
        <dbReference type="ARBA" id="ARBA00022603"/>
    </source>
</evidence>
<evidence type="ECO:0000259" key="8">
    <source>
        <dbReference type="Pfam" id="PF02384"/>
    </source>
</evidence>
<keyword evidence="6" id="KW-0680">Restriction system</keyword>
<reference evidence="10 11" key="1">
    <citation type="submission" date="2016-07" db="EMBL/GenBank/DDBJ databases">
        <title>Draft genome of Scalindua rubra, obtained from a brine-seawater interface in the Red Sea, sheds light on salt adaptation in anammox bacteria.</title>
        <authorList>
            <person name="Speth D.R."/>
            <person name="Lagkouvardos I."/>
            <person name="Wang Y."/>
            <person name="Qian P.-Y."/>
            <person name="Dutilh B.E."/>
            <person name="Jetten M.S."/>
        </authorList>
    </citation>
    <scope>NUCLEOTIDE SEQUENCE [LARGE SCALE GENOMIC DNA]</scope>
    <source>
        <strain evidence="10">BSI-1</strain>
    </source>
</reference>
<evidence type="ECO:0000259" key="9">
    <source>
        <dbReference type="Pfam" id="PF12161"/>
    </source>
</evidence>
<dbReference type="InterPro" id="IPR022749">
    <property type="entry name" value="D12N6_MeTrfase_N"/>
</dbReference>
<evidence type="ECO:0000256" key="1">
    <source>
        <dbReference type="ARBA" id="ARBA00006594"/>
    </source>
</evidence>
<dbReference type="Pfam" id="PF02384">
    <property type="entry name" value="N6_Mtase"/>
    <property type="match status" value="1"/>
</dbReference>
<evidence type="ECO:0000256" key="5">
    <source>
        <dbReference type="ARBA" id="ARBA00022691"/>
    </source>
</evidence>
<protein>
    <recommendedName>
        <fullName evidence="2">site-specific DNA-methyltransferase (adenine-specific)</fullName>
        <ecNumber evidence="2">2.1.1.72</ecNumber>
    </recommendedName>
</protein>
<accession>A0A1E3X4B0</accession>
<dbReference type="Gene3D" id="3.40.50.150">
    <property type="entry name" value="Vaccinia Virus protein VP39"/>
    <property type="match status" value="1"/>
</dbReference>
<feature type="domain" description="DNA methylase adenine-specific" evidence="8">
    <location>
        <begin position="156"/>
        <end position="263"/>
    </location>
</feature>
<dbReference type="AlphaFoldDB" id="A0A1E3X4B0"/>
<comment type="similarity">
    <text evidence="1">Belongs to the N(4)/N(6)-methyltransferase family.</text>
</comment>
<feature type="domain" description="N6 adenine-specific DNA methyltransferase N-terminal" evidence="9">
    <location>
        <begin position="10"/>
        <end position="140"/>
    </location>
</feature>